<feature type="binding site" evidence="14">
    <location>
        <position position="200"/>
    </location>
    <ligand>
        <name>substrate</name>
    </ligand>
</feature>
<dbReference type="GO" id="GO:0009231">
    <property type="term" value="P:riboflavin biosynthetic process"/>
    <property type="evidence" value="ECO:0007669"/>
    <property type="project" value="UniProtKB-UniPathway"/>
</dbReference>
<feature type="binding site" evidence="15">
    <location>
        <position position="66"/>
    </location>
    <ligand>
        <name>Zn(2+)</name>
        <dbReference type="ChEBI" id="CHEBI:29105"/>
        <note>catalytic</note>
    </ligand>
</feature>
<dbReference type="PANTHER" id="PTHR38011:SF7">
    <property type="entry name" value="2,5-DIAMINO-6-RIBOSYLAMINO-4(3H)-PYRIMIDINONE 5'-PHOSPHATE REDUCTASE"/>
    <property type="match status" value="1"/>
</dbReference>
<evidence type="ECO:0000256" key="14">
    <source>
        <dbReference type="PIRSR" id="PIRSR006769-2"/>
    </source>
</evidence>
<comment type="similarity">
    <text evidence="5 12">In the C-terminal section; belongs to the HTP reductase family.</text>
</comment>
<evidence type="ECO:0000256" key="2">
    <source>
        <dbReference type="ARBA" id="ARBA00004882"/>
    </source>
</evidence>
<comment type="pathway">
    <text evidence="3 12">Cofactor biosynthesis; riboflavin biosynthesis; 5-amino-6-(D-ribitylamino)uracil from GTP: step 3/4.</text>
</comment>
<comment type="function">
    <text evidence="1 12">Converts 2,5-diamino-6-(ribosylamino)-4(3h)-pyrimidinone 5'-phosphate into 5-amino-6-(ribosylamino)-2,4(1h,3h)-pyrimidinedione 5'-phosphate.</text>
</comment>
<dbReference type="NCBIfam" id="TIGR00326">
    <property type="entry name" value="eubact_ribD"/>
    <property type="match status" value="1"/>
</dbReference>
<feature type="binding site" evidence="15">
    <location>
        <position position="91"/>
    </location>
    <ligand>
        <name>Zn(2+)</name>
        <dbReference type="ChEBI" id="CHEBI:29105"/>
        <note>catalytic</note>
    </ligand>
</feature>
<keyword evidence="8 12" id="KW-0862">Zinc</keyword>
<dbReference type="InterPro" id="IPR016192">
    <property type="entry name" value="APOBEC/CMP_deaminase_Zn-bd"/>
</dbReference>
<proteinExistence type="inferred from homology"/>
<dbReference type="Pfam" id="PF00383">
    <property type="entry name" value="dCMP_cyt_deam_1"/>
    <property type="match status" value="1"/>
</dbReference>
<dbReference type="Gene3D" id="3.40.430.10">
    <property type="entry name" value="Dihydrofolate Reductase, subunit A"/>
    <property type="match status" value="1"/>
</dbReference>
<dbReference type="InterPro" id="IPR024072">
    <property type="entry name" value="DHFR-like_dom_sf"/>
</dbReference>
<dbReference type="CDD" id="cd01284">
    <property type="entry name" value="Riboflavin_deaminase-reductase"/>
    <property type="match status" value="1"/>
</dbReference>
<dbReference type="InterPro" id="IPR050765">
    <property type="entry name" value="Riboflavin_Biosynth_HTPR"/>
</dbReference>
<feature type="binding site" evidence="14">
    <location>
        <position position="216"/>
    </location>
    <ligand>
        <name>NADP(+)</name>
        <dbReference type="ChEBI" id="CHEBI:58349"/>
    </ligand>
</feature>
<dbReference type="KEGG" id="meso:BSQ44_17580"/>
<dbReference type="EMBL" id="CP018171">
    <property type="protein sequence ID" value="APH72974.1"/>
    <property type="molecule type" value="Genomic_DNA"/>
</dbReference>
<dbReference type="InterPro" id="IPR004794">
    <property type="entry name" value="Eubact_RibD"/>
</dbReference>
<evidence type="ECO:0000256" key="13">
    <source>
        <dbReference type="PIRSR" id="PIRSR006769-1"/>
    </source>
</evidence>
<dbReference type="InterPro" id="IPR002125">
    <property type="entry name" value="CMP_dCMP_dom"/>
</dbReference>
<feature type="binding site" evidence="14">
    <location>
        <position position="223"/>
    </location>
    <ligand>
        <name>substrate</name>
    </ligand>
</feature>
<comment type="pathway">
    <text evidence="2 12">Cofactor biosynthesis; riboflavin biosynthesis; 5-amino-6-(D-ribitylamino)uracil from GTP: step 2/4.</text>
</comment>
<evidence type="ECO:0000313" key="18">
    <source>
        <dbReference type="Proteomes" id="UP000182840"/>
    </source>
</evidence>
<evidence type="ECO:0000256" key="15">
    <source>
        <dbReference type="PIRSR" id="PIRSR006769-3"/>
    </source>
</evidence>
<dbReference type="InterPro" id="IPR002734">
    <property type="entry name" value="RibDG_C"/>
</dbReference>
<keyword evidence="9 12" id="KW-0521">NADP</keyword>
<dbReference type="PANTHER" id="PTHR38011">
    <property type="entry name" value="DIHYDROFOLATE REDUCTASE FAMILY PROTEIN (AFU_ORTHOLOGUE AFUA_8G06820)"/>
    <property type="match status" value="1"/>
</dbReference>
<keyword evidence="12" id="KW-0378">Hydrolase</keyword>
<evidence type="ECO:0000256" key="12">
    <source>
        <dbReference type="PIRNR" id="PIRNR006769"/>
    </source>
</evidence>
<feature type="binding site" evidence="14">
    <location>
        <position position="212"/>
    </location>
    <ligand>
        <name>NADP(+)</name>
        <dbReference type="ChEBI" id="CHEBI:58349"/>
    </ligand>
</feature>
<dbReference type="Pfam" id="PF01872">
    <property type="entry name" value="RibD_C"/>
    <property type="match status" value="1"/>
</dbReference>
<evidence type="ECO:0000256" key="6">
    <source>
        <dbReference type="ARBA" id="ARBA00022619"/>
    </source>
</evidence>
<dbReference type="AlphaFoldDB" id="A0A1L3SUB2"/>
<dbReference type="GO" id="GO:0008835">
    <property type="term" value="F:diaminohydroxyphosphoribosylaminopyrimidine deaminase activity"/>
    <property type="evidence" value="ECO:0007669"/>
    <property type="project" value="UniProtKB-EC"/>
</dbReference>
<dbReference type="InterPro" id="IPR016193">
    <property type="entry name" value="Cytidine_deaminase-like"/>
</dbReference>
<keyword evidence="7 12" id="KW-0479">Metal-binding</keyword>
<keyword evidence="11" id="KW-0511">Multifunctional enzyme</keyword>
<feature type="domain" description="CMP/dCMP-type deaminase" evidence="16">
    <location>
        <begin position="13"/>
        <end position="139"/>
    </location>
</feature>
<evidence type="ECO:0000256" key="9">
    <source>
        <dbReference type="ARBA" id="ARBA00022857"/>
    </source>
</evidence>
<feature type="binding site" evidence="15">
    <location>
        <position position="100"/>
    </location>
    <ligand>
        <name>Zn(2+)</name>
        <dbReference type="ChEBI" id="CHEBI:29105"/>
        <note>catalytic</note>
    </ligand>
</feature>
<name>A0A1L3SUB2_9HYPH</name>
<dbReference type="SUPFAM" id="SSF53597">
    <property type="entry name" value="Dihydrofolate reductase-like"/>
    <property type="match status" value="1"/>
</dbReference>
<sequence length="376" mass="39782">MATYSPVDQPQEETDRRFMAAAIRLSFRHLGLTAENPSVGALVVRTGQGGPVIVGRGVTAPGGRPHAELQALAEAGDAARGATAYATLEPCSHIGRAPPCADALVSAGVARVVIATLDPDPRVTGRGVAILRKAGIEVVTGCMEGEARRAMAGFLSLKARGRPFLTLKLAVSADGMLGRKGEGQVAITGPLARTAVQTMRLEHEAVMVGVGTAIEDDPLLTVRLPELEDRSPLRVVVDPLARLPDTARMLSGRPGSTLVLTTEKAPRRSLDLLRRKGAGLHTIASDYRGRMEPREILRMLGVLGIKSVFLEGGAETARRFLDAGLVDRLLLFKGAATVGEGGIASPVHEATVPAEFRATAESRFGEDRLIEYERSS</sequence>
<dbReference type="GO" id="GO:0008270">
    <property type="term" value="F:zinc ion binding"/>
    <property type="evidence" value="ECO:0007669"/>
    <property type="project" value="InterPro"/>
</dbReference>
<dbReference type="RefSeq" id="WP_072606444.1">
    <property type="nucleotide sequence ID" value="NZ_CP018171.1"/>
</dbReference>
<evidence type="ECO:0000256" key="3">
    <source>
        <dbReference type="ARBA" id="ARBA00004910"/>
    </source>
</evidence>
<evidence type="ECO:0000256" key="5">
    <source>
        <dbReference type="ARBA" id="ARBA00007417"/>
    </source>
</evidence>
<dbReference type="GO" id="GO:0008703">
    <property type="term" value="F:5-amino-6-(5-phosphoribosylamino)uracil reductase activity"/>
    <property type="evidence" value="ECO:0007669"/>
    <property type="project" value="UniProtKB-EC"/>
</dbReference>
<comment type="similarity">
    <text evidence="4 12">In the N-terminal section; belongs to the cytidine and deoxycytidylate deaminase family.</text>
</comment>
<dbReference type="UniPathway" id="UPA00275">
    <property type="reaction ID" value="UER00401"/>
</dbReference>
<evidence type="ECO:0000256" key="10">
    <source>
        <dbReference type="ARBA" id="ARBA00023002"/>
    </source>
</evidence>
<comment type="cofactor">
    <cofactor evidence="12 15">
        <name>Zn(2+)</name>
        <dbReference type="ChEBI" id="CHEBI:29105"/>
    </cofactor>
    <text evidence="12 15">Binds 1 zinc ion.</text>
</comment>
<dbReference type="EC" id="3.5.4.26" evidence="12"/>
<dbReference type="Proteomes" id="UP000182840">
    <property type="component" value="Chromosome"/>
</dbReference>
<evidence type="ECO:0000256" key="4">
    <source>
        <dbReference type="ARBA" id="ARBA00005259"/>
    </source>
</evidence>
<reference evidence="18" key="1">
    <citation type="submission" date="2016-11" db="EMBL/GenBank/DDBJ databases">
        <title>Mesorhizobium oceanicum sp. nov., isolated from deep seawater in South China Sea.</title>
        <authorList>
            <person name="Fu G.-Y."/>
        </authorList>
    </citation>
    <scope>NUCLEOTIDE SEQUENCE [LARGE SCALE GENOMIC DNA]</scope>
    <source>
        <strain evidence="18">B7</strain>
    </source>
</reference>
<evidence type="ECO:0000256" key="7">
    <source>
        <dbReference type="ARBA" id="ARBA00022723"/>
    </source>
</evidence>
<gene>
    <name evidence="17" type="ORF">BSQ44_17580</name>
</gene>
<dbReference type="SUPFAM" id="SSF53927">
    <property type="entry name" value="Cytidine deaminase-like"/>
    <property type="match status" value="1"/>
</dbReference>
<keyword evidence="6 12" id="KW-0686">Riboflavin biosynthesis</keyword>
<comment type="catalytic activity">
    <reaction evidence="12">
        <text>2,5-diamino-6-hydroxy-4-(5-phosphoribosylamino)-pyrimidine + H2O + H(+) = 5-amino-6-(5-phospho-D-ribosylamino)uracil + NH4(+)</text>
        <dbReference type="Rhea" id="RHEA:21868"/>
        <dbReference type="ChEBI" id="CHEBI:15377"/>
        <dbReference type="ChEBI" id="CHEBI:15378"/>
        <dbReference type="ChEBI" id="CHEBI:28938"/>
        <dbReference type="ChEBI" id="CHEBI:58453"/>
        <dbReference type="ChEBI" id="CHEBI:58614"/>
        <dbReference type="EC" id="3.5.4.26"/>
    </reaction>
</comment>
<accession>A0A1L3SUB2</accession>
<dbReference type="PROSITE" id="PS51747">
    <property type="entry name" value="CYT_DCMP_DEAMINASES_2"/>
    <property type="match status" value="1"/>
</dbReference>
<dbReference type="STRING" id="1670800.BSQ44_17580"/>
<evidence type="ECO:0000256" key="1">
    <source>
        <dbReference type="ARBA" id="ARBA00002151"/>
    </source>
</evidence>
<dbReference type="PIRSF" id="PIRSF006769">
    <property type="entry name" value="RibD"/>
    <property type="match status" value="1"/>
</dbReference>
<evidence type="ECO:0000256" key="8">
    <source>
        <dbReference type="ARBA" id="ARBA00022833"/>
    </source>
</evidence>
<keyword evidence="18" id="KW-1185">Reference proteome</keyword>
<dbReference type="EC" id="1.1.1.193" evidence="12"/>
<protein>
    <recommendedName>
        <fullName evidence="12">Riboflavin biosynthesis protein RibD</fullName>
    </recommendedName>
    <domain>
        <recommendedName>
            <fullName evidence="12">Diaminohydroxyphosphoribosylaminopyrimidine deaminase</fullName>
            <shortName evidence="12">DRAP deaminase</shortName>
            <ecNumber evidence="12">3.5.4.26</ecNumber>
        </recommendedName>
        <alternativeName>
            <fullName evidence="12">Riboflavin-specific deaminase</fullName>
        </alternativeName>
    </domain>
    <domain>
        <recommendedName>
            <fullName evidence="12">5-amino-6-(5-phosphoribosylamino)uracil reductase</fullName>
            <ecNumber evidence="12">1.1.1.193</ecNumber>
        </recommendedName>
        <alternativeName>
            <fullName evidence="12">HTP reductase</fullName>
        </alternativeName>
    </domain>
</protein>
<feature type="binding site" evidence="14">
    <location>
        <position position="311"/>
    </location>
    <ligand>
        <name>substrate</name>
    </ligand>
</feature>
<keyword evidence="10 12" id="KW-0560">Oxidoreductase</keyword>
<feature type="active site" description="Proton donor" evidence="13">
    <location>
        <position position="68"/>
    </location>
</feature>
<feature type="binding site" evidence="14">
    <location>
        <position position="220"/>
    </location>
    <ligand>
        <name>substrate</name>
    </ligand>
</feature>
<evidence type="ECO:0000313" key="17">
    <source>
        <dbReference type="EMBL" id="APH72974.1"/>
    </source>
</evidence>
<dbReference type="OrthoDB" id="9800865at2"/>
<comment type="catalytic activity">
    <reaction evidence="12">
        <text>5-amino-6-(5-phospho-D-ribitylamino)uracil + NADP(+) = 5-amino-6-(5-phospho-D-ribosylamino)uracil + NADPH + H(+)</text>
        <dbReference type="Rhea" id="RHEA:17845"/>
        <dbReference type="ChEBI" id="CHEBI:15378"/>
        <dbReference type="ChEBI" id="CHEBI:57783"/>
        <dbReference type="ChEBI" id="CHEBI:58349"/>
        <dbReference type="ChEBI" id="CHEBI:58421"/>
        <dbReference type="ChEBI" id="CHEBI:58453"/>
        <dbReference type="EC" id="1.1.1.193"/>
    </reaction>
</comment>
<dbReference type="PROSITE" id="PS00903">
    <property type="entry name" value="CYT_DCMP_DEAMINASES_1"/>
    <property type="match status" value="1"/>
</dbReference>
<evidence type="ECO:0000259" key="16">
    <source>
        <dbReference type="PROSITE" id="PS51747"/>
    </source>
</evidence>
<feature type="binding site" evidence="14">
    <location>
        <position position="170"/>
    </location>
    <ligand>
        <name>NADP(+)</name>
        <dbReference type="ChEBI" id="CHEBI:58349"/>
    </ligand>
</feature>
<organism evidence="17 18">
    <name type="scientific">Aquibium oceanicum</name>
    <dbReference type="NCBI Taxonomy" id="1670800"/>
    <lineage>
        <taxon>Bacteria</taxon>
        <taxon>Pseudomonadati</taxon>
        <taxon>Pseudomonadota</taxon>
        <taxon>Alphaproteobacteria</taxon>
        <taxon>Hyphomicrobiales</taxon>
        <taxon>Phyllobacteriaceae</taxon>
        <taxon>Aquibium</taxon>
    </lineage>
</organism>
<evidence type="ECO:0000256" key="11">
    <source>
        <dbReference type="ARBA" id="ARBA00023268"/>
    </source>
</evidence>
<dbReference type="Gene3D" id="3.40.140.10">
    <property type="entry name" value="Cytidine Deaminase, domain 2"/>
    <property type="match status" value="1"/>
</dbReference>